<reference evidence="1 2" key="1">
    <citation type="journal article" date="2020" name="Antonie Van Leeuwenhoek">
        <title>Rhodopirellula heiligendammensis sp. nov., Rhodopirellula pilleata sp. nov., and Rhodopirellula solitaria sp. nov. isolated from natural or artificial marine surfaces in Northern Germany and California, USA, and emended description of the genus Rhodopirellula.</title>
        <authorList>
            <person name="Kallscheuer N."/>
            <person name="Wiegand S."/>
            <person name="Jogler M."/>
            <person name="Boedeker C."/>
            <person name="Peeters S.H."/>
            <person name="Rast P."/>
            <person name="Heuer A."/>
            <person name="Jetten M.S.M."/>
            <person name="Rohde M."/>
            <person name="Jogler C."/>
        </authorList>
    </citation>
    <scope>NUCLEOTIDE SEQUENCE [LARGE SCALE GENOMIC DNA]</scope>
    <source>
        <strain evidence="1 2">Poly21</strain>
    </source>
</reference>
<dbReference type="Proteomes" id="UP000319908">
    <property type="component" value="Unassembled WGS sequence"/>
</dbReference>
<dbReference type="RefSeq" id="WP_146405047.1">
    <property type="nucleotide sequence ID" value="NZ_SJPU01000001.1"/>
</dbReference>
<evidence type="ECO:0000313" key="2">
    <source>
        <dbReference type="Proteomes" id="UP000319908"/>
    </source>
</evidence>
<accession>A0A5C6C0E6</accession>
<name>A0A5C6C0E6_9BACT</name>
<gene>
    <name evidence="1" type="ORF">Poly21_01760</name>
</gene>
<protein>
    <submittedName>
        <fullName evidence="1">Uncharacterized protein</fullName>
    </submittedName>
</protein>
<dbReference type="AlphaFoldDB" id="A0A5C6C0E6"/>
<organism evidence="1 2">
    <name type="scientific">Allorhodopirellula heiligendammensis</name>
    <dbReference type="NCBI Taxonomy" id="2714739"/>
    <lineage>
        <taxon>Bacteria</taxon>
        <taxon>Pseudomonadati</taxon>
        <taxon>Planctomycetota</taxon>
        <taxon>Planctomycetia</taxon>
        <taxon>Pirellulales</taxon>
        <taxon>Pirellulaceae</taxon>
        <taxon>Allorhodopirellula</taxon>
    </lineage>
</organism>
<dbReference type="EMBL" id="SJPU01000001">
    <property type="protein sequence ID" value="TWU18023.1"/>
    <property type="molecule type" value="Genomic_DNA"/>
</dbReference>
<evidence type="ECO:0000313" key="1">
    <source>
        <dbReference type="EMBL" id="TWU18023.1"/>
    </source>
</evidence>
<sequence length="101" mass="10707">MVTQDYPLADSHPTPPLCVWGLIVQSDACSVARLFVARSFLIASRDATALAAAAGIDTFDVTAVRVECFGVASDPKTELAKENWKAACDAASVRLIPQESP</sequence>
<proteinExistence type="predicted"/>
<keyword evidence="2" id="KW-1185">Reference proteome</keyword>
<comment type="caution">
    <text evidence="1">The sequence shown here is derived from an EMBL/GenBank/DDBJ whole genome shotgun (WGS) entry which is preliminary data.</text>
</comment>